<accession>A0A450UJW3</accession>
<keyword evidence="6" id="KW-0997">Cell inner membrane</keyword>
<evidence type="ECO:0000256" key="5">
    <source>
        <dbReference type="ARBA" id="ARBA00022475"/>
    </source>
</evidence>
<dbReference type="InterPro" id="IPR003838">
    <property type="entry name" value="ABC3_permease_C"/>
</dbReference>
<dbReference type="GO" id="GO:0032153">
    <property type="term" value="C:cell division site"/>
    <property type="evidence" value="ECO:0007669"/>
    <property type="project" value="TreeGrafter"/>
</dbReference>
<evidence type="ECO:0000256" key="2">
    <source>
        <dbReference type="ARBA" id="ARBA00007379"/>
    </source>
</evidence>
<evidence type="ECO:0000256" key="6">
    <source>
        <dbReference type="ARBA" id="ARBA00022519"/>
    </source>
</evidence>
<feature type="transmembrane region" description="Helical" evidence="12">
    <location>
        <begin position="237"/>
        <end position="258"/>
    </location>
</feature>
<feature type="domain" description="FtsX extracellular" evidence="14">
    <location>
        <begin position="126"/>
        <end position="219"/>
    </location>
</feature>
<dbReference type="InterPro" id="IPR047590">
    <property type="entry name" value="FtsX_proteobact-type"/>
</dbReference>
<comment type="subcellular location">
    <subcellularLocation>
        <location evidence="1">Cell inner membrane</location>
        <topology evidence="1">Multi-pass membrane protein</topology>
    </subcellularLocation>
</comment>
<dbReference type="GO" id="GO:0005886">
    <property type="term" value="C:plasma membrane"/>
    <property type="evidence" value="ECO:0007669"/>
    <property type="project" value="UniProtKB-SubCell"/>
</dbReference>
<sequence>MVMHAKRYSANKAAARHAGRRMGTYKRLVDLKKGIASGPAQFLLAVLSVLGRWPRLLLGPLAGVLHAWAMGHWRVIVSSMGRLAHTPLTTLMTGAVIGIALALPAGLYVLLENVQAMGPGWTGTARISLFLKLDKTDDDARAMARALRKHPALERVEVITRSQALAEYQRLSGFESVFEALDMGNPLPSVLVLYPAPSYSDPTAIGRMLEALEKRDEVEIAQFDLQWLRRLYAMMTLIQRGILGLAALLALGVLLIVGNTIQLGIRNRREEIEITKLFGATNGFIRRPFLYTGLWYGLLGGVIAWFLVSVFFGLLHGPVGRLAALYHTEFPPLSPGADVLFLLLCAGAALGLAGSWVAVGRQLRAIEAS</sequence>
<dbReference type="PANTHER" id="PTHR47755">
    <property type="entry name" value="CELL DIVISION PROTEIN FTSX"/>
    <property type="match status" value="1"/>
</dbReference>
<dbReference type="PANTHER" id="PTHR47755:SF1">
    <property type="entry name" value="CELL DIVISION PROTEIN FTSX"/>
    <property type="match status" value="1"/>
</dbReference>
<evidence type="ECO:0000256" key="10">
    <source>
        <dbReference type="ARBA" id="ARBA00023136"/>
    </source>
</evidence>
<evidence type="ECO:0000256" key="4">
    <source>
        <dbReference type="ARBA" id="ARBA00021907"/>
    </source>
</evidence>
<dbReference type="InterPro" id="IPR040690">
    <property type="entry name" value="FtsX_ECD"/>
</dbReference>
<keyword evidence="10 12" id="KW-0472">Membrane</keyword>
<dbReference type="InterPro" id="IPR004513">
    <property type="entry name" value="FtsX"/>
</dbReference>
<dbReference type="Pfam" id="PF18075">
    <property type="entry name" value="FtsX_ECD"/>
    <property type="match status" value="1"/>
</dbReference>
<evidence type="ECO:0000313" key="15">
    <source>
        <dbReference type="EMBL" id="VFJ88450.1"/>
    </source>
</evidence>
<feature type="transmembrane region" description="Helical" evidence="12">
    <location>
        <begin position="294"/>
        <end position="319"/>
    </location>
</feature>
<evidence type="ECO:0000256" key="7">
    <source>
        <dbReference type="ARBA" id="ARBA00022618"/>
    </source>
</evidence>
<evidence type="ECO:0000259" key="14">
    <source>
        <dbReference type="Pfam" id="PF18075"/>
    </source>
</evidence>
<comment type="subunit">
    <text evidence="3">Forms a membrane-associated complex with FtsE.</text>
</comment>
<evidence type="ECO:0000256" key="12">
    <source>
        <dbReference type="SAM" id="Phobius"/>
    </source>
</evidence>
<evidence type="ECO:0000256" key="1">
    <source>
        <dbReference type="ARBA" id="ARBA00004429"/>
    </source>
</evidence>
<evidence type="ECO:0000259" key="13">
    <source>
        <dbReference type="Pfam" id="PF02687"/>
    </source>
</evidence>
<evidence type="ECO:0000313" key="16">
    <source>
        <dbReference type="EMBL" id="VFJ92821.1"/>
    </source>
</evidence>
<keyword evidence="7 16" id="KW-0132">Cell division</keyword>
<dbReference type="NCBIfam" id="TIGR00439">
    <property type="entry name" value="FtsX_Gneg"/>
    <property type="match status" value="1"/>
</dbReference>
<reference evidence="16" key="1">
    <citation type="submission" date="2019-02" db="EMBL/GenBank/DDBJ databases">
        <authorList>
            <person name="Gruber-Vodicka R. H."/>
            <person name="Seah K. B. B."/>
        </authorList>
    </citation>
    <scope>NUCLEOTIDE SEQUENCE</scope>
    <source>
        <strain evidence="17">BECK_SA2B12</strain>
        <strain evidence="15">BECK_SA2B15</strain>
        <strain evidence="16">BECK_SA2B20</strain>
    </source>
</reference>
<organism evidence="16">
    <name type="scientific">Candidatus Kentrum eta</name>
    <dbReference type="NCBI Taxonomy" id="2126337"/>
    <lineage>
        <taxon>Bacteria</taxon>
        <taxon>Pseudomonadati</taxon>
        <taxon>Pseudomonadota</taxon>
        <taxon>Gammaproteobacteria</taxon>
        <taxon>Candidatus Kentrum</taxon>
    </lineage>
</organism>
<dbReference type="EMBL" id="CAADFJ010000001">
    <property type="protein sequence ID" value="VFJ94779.1"/>
    <property type="molecule type" value="Genomic_DNA"/>
</dbReference>
<dbReference type="GO" id="GO:0051301">
    <property type="term" value="P:cell division"/>
    <property type="evidence" value="ECO:0007669"/>
    <property type="project" value="UniProtKB-KW"/>
</dbReference>
<evidence type="ECO:0000256" key="9">
    <source>
        <dbReference type="ARBA" id="ARBA00022989"/>
    </source>
</evidence>
<keyword evidence="5" id="KW-1003">Cell membrane</keyword>
<dbReference type="Gene3D" id="3.30.70.3040">
    <property type="match status" value="1"/>
</dbReference>
<dbReference type="EMBL" id="CAADFI010000034">
    <property type="protein sequence ID" value="VFJ92821.1"/>
    <property type="molecule type" value="Genomic_DNA"/>
</dbReference>
<feature type="domain" description="ABC3 transporter permease C-terminal" evidence="13">
    <location>
        <begin position="245"/>
        <end position="359"/>
    </location>
</feature>
<evidence type="ECO:0000256" key="8">
    <source>
        <dbReference type="ARBA" id="ARBA00022692"/>
    </source>
</evidence>
<evidence type="ECO:0000256" key="3">
    <source>
        <dbReference type="ARBA" id="ARBA00011160"/>
    </source>
</evidence>
<feature type="transmembrane region" description="Helical" evidence="12">
    <location>
        <begin position="339"/>
        <end position="359"/>
    </location>
</feature>
<feature type="transmembrane region" description="Helical" evidence="12">
    <location>
        <begin position="88"/>
        <end position="111"/>
    </location>
</feature>
<proteinExistence type="inferred from homology"/>
<gene>
    <name evidence="15" type="ORF">BECKH772A_GA0070896_1000840</name>
    <name evidence="16" type="ORF">BECKH772B_GA0070898_1003411</name>
    <name evidence="17" type="ORF">BECKH772C_GA0070978_1000110</name>
</gene>
<keyword evidence="9 12" id="KW-1133">Transmembrane helix</keyword>
<name>A0A450UJW3_9GAMM</name>
<dbReference type="AlphaFoldDB" id="A0A450UJW3"/>
<comment type="similarity">
    <text evidence="2">Belongs to the ABC-4 integral membrane protein family. FtsX subfamily.</text>
</comment>
<dbReference type="Pfam" id="PF02687">
    <property type="entry name" value="FtsX"/>
    <property type="match status" value="1"/>
</dbReference>
<keyword evidence="8 12" id="KW-0812">Transmembrane</keyword>
<keyword evidence="11" id="KW-0131">Cell cycle</keyword>
<protein>
    <recommendedName>
        <fullName evidence="4">Cell division protein FtsX</fullName>
    </recommendedName>
</protein>
<evidence type="ECO:0000313" key="17">
    <source>
        <dbReference type="EMBL" id="VFJ94779.1"/>
    </source>
</evidence>
<dbReference type="EMBL" id="CAADFG010000008">
    <property type="protein sequence ID" value="VFJ88450.1"/>
    <property type="molecule type" value="Genomic_DNA"/>
</dbReference>
<evidence type="ECO:0000256" key="11">
    <source>
        <dbReference type="ARBA" id="ARBA00023306"/>
    </source>
</evidence>